<name>R7WCA0_AEGTA</name>
<dbReference type="Gene3D" id="1.25.10.10">
    <property type="entry name" value="Leucine-rich Repeat Variant"/>
    <property type="match status" value="1"/>
</dbReference>
<dbReference type="InterPro" id="IPR002554">
    <property type="entry name" value="PP2A_B56"/>
</dbReference>
<dbReference type="GO" id="GO:0019888">
    <property type="term" value="F:protein phosphatase regulator activity"/>
    <property type="evidence" value="ECO:0007669"/>
    <property type="project" value="InterPro"/>
</dbReference>
<dbReference type="AlphaFoldDB" id="R7WCA0"/>
<dbReference type="SUPFAM" id="SSF48371">
    <property type="entry name" value="ARM repeat"/>
    <property type="match status" value="1"/>
</dbReference>
<proteinExistence type="predicted"/>
<protein>
    <submittedName>
        <fullName evidence="1">Serine/threonine protein phosphatase 2A 59 kDa regulatory subunit B' gamma isoform</fullName>
    </submittedName>
</protein>
<dbReference type="InterPro" id="IPR016024">
    <property type="entry name" value="ARM-type_fold"/>
</dbReference>
<dbReference type="GO" id="GO:0000159">
    <property type="term" value="C:protein phosphatase type 2A complex"/>
    <property type="evidence" value="ECO:0007669"/>
    <property type="project" value="InterPro"/>
</dbReference>
<dbReference type="PANTHER" id="PTHR10257">
    <property type="entry name" value="SERINE/THREONINE PROTEIN PHOSPHATASE 2A PP2A REGULATORY SUBUNIT B"/>
    <property type="match status" value="1"/>
</dbReference>
<dbReference type="InterPro" id="IPR011989">
    <property type="entry name" value="ARM-like"/>
</dbReference>
<reference evidence="1" key="1">
    <citation type="submission" date="2015-06" db="UniProtKB">
        <authorList>
            <consortium name="EnsemblPlants"/>
        </authorList>
    </citation>
    <scope>IDENTIFICATION</scope>
</reference>
<sequence>MGLRLLSASGGPDRSFAVVCGFTSLISPPVAFMVHALCRRLVPLRGEVLTKEHESPPPRTRCCRQADALINTGLAKLSYKYVKIDDWWAELKRDYQRDTPEQAARPKFVEKDCRLPYTVIKGLLKYWPIRNSTKEVMCLGELEEILEATQPAEFQKCMVPLFRQIAGCLNNSHFQKIVLGMAVNRGCYIGQSQSLNISMGQVNSEKLTSLHFHAWCKVFLSI</sequence>
<dbReference type="PANTHER" id="PTHR10257:SF120">
    <property type="entry name" value="SERINE_THREONINE PROTEIN PHOSPHATASE 2A REGULATORY SUBUNIT"/>
    <property type="match status" value="1"/>
</dbReference>
<evidence type="ECO:0000313" key="1">
    <source>
        <dbReference type="EnsemblPlants" id="EMT20252"/>
    </source>
</evidence>
<accession>R7WCA0</accession>
<dbReference type="GO" id="GO:0007165">
    <property type="term" value="P:signal transduction"/>
    <property type="evidence" value="ECO:0007669"/>
    <property type="project" value="InterPro"/>
</dbReference>
<organism evidence="1">
    <name type="scientific">Aegilops tauschii</name>
    <name type="common">Tausch's goatgrass</name>
    <name type="synonym">Aegilops squarrosa</name>
    <dbReference type="NCBI Taxonomy" id="37682"/>
    <lineage>
        <taxon>Eukaryota</taxon>
        <taxon>Viridiplantae</taxon>
        <taxon>Streptophyta</taxon>
        <taxon>Embryophyta</taxon>
        <taxon>Tracheophyta</taxon>
        <taxon>Spermatophyta</taxon>
        <taxon>Magnoliopsida</taxon>
        <taxon>Liliopsida</taxon>
        <taxon>Poales</taxon>
        <taxon>Poaceae</taxon>
        <taxon>BOP clade</taxon>
        <taxon>Pooideae</taxon>
        <taxon>Triticodae</taxon>
        <taxon>Triticeae</taxon>
        <taxon>Triticinae</taxon>
        <taxon>Aegilops</taxon>
    </lineage>
</organism>
<dbReference type="Pfam" id="PF01603">
    <property type="entry name" value="B56"/>
    <property type="match status" value="1"/>
</dbReference>
<dbReference type="Gene3D" id="3.20.20.70">
    <property type="entry name" value="Aldolase class I"/>
    <property type="match status" value="1"/>
</dbReference>
<dbReference type="EnsemblPlants" id="EMT20252">
    <property type="protein sequence ID" value="EMT20252"/>
    <property type="gene ID" value="F775_24560"/>
</dbReference>
<dbReference type="InterPro" id="IPR013785">
    <property type="entry name" value="Aldolase_TIM"/>
</dbReference>